<feature type="transmembrane region" description="Helical" evidence="1">
    <location>
        <begin position="223"/>
        <end position="241"/>
    </location>
</feature>
<evidence type="ECO:0000256" key="1">
    <source>
        <dbReference type="SAM" id="Phobius"/>
    </source>
</evidence>
<feature type="transmembrane region" description="Helical" evidence="1">
    <location>
        <begin position="194"/>
        <end position="211"/>
    </location>
</feature>
<keyword evidence="1" id="KW-1133">Transmembrane helix</keyword>
<proteinExistence type="predicted"/>
<feature type="transmembrane region" description="Helical" evidence="1">
    <location>
        <begin position="116"/>
        <end position="134"/>
    </location>
</feature>
<feature type="transmembrane region" description="Helical" evidence="1">
    <location>
        <begin position="89"/>
        <end position="109"/>
    </location>
</feature>
<comment type="caution">
    <text evidence="2">The sequence shown here is derived from an EMBL/GenBank/DDBJ whole genome shotgun (WGS) entry which is preliminary data.</text>
</comment>
<reference evidence="2 3" key="1">
    <citation type="journal article" date="2013" name="Front. Microbiol.">
        <title>The genome of Nitrospina gracilis illuminates the metabolism and evolution of the major marine nitrite oxidizer.</title>
        <authorList>
            <person name="Luecker S."/>
            <person name="Nowka B."/>
            <person name="Rattei T."/>
            <person name="Spieck E."/>
            <person name="and Daims H."/>
        </authorList>
    </citation>
    <scope>NUCLEOTIDE SEQUENCE [LARGE SCALE GENOMIC DNA]</scope>
    <source>
        <strain evidence="2 3">3/211</strain>
    </source>
</reference>
<feature type="transmembrane region" description="Helical" evidence="1">
    <location>
        <begin position="431"/>
        <end position="451"/>
    </location>
</feature>
<dbReference type="HOGENOM" id="CLU_029348_0_0_0"/>
<keyword evidence="1" id="KW-0812">Transmembrane</keyword>
<accession>M1ZAE8</accession>
<evidence type="ECO:0000313" key="2">
    <source>
        <dbReference type="EMBL" id="CCQ90223.1"/>
    </source>
</evidence>
<gene>
    <name evidence="2" type="ORF">NITGR_260028</name>
</gene>
<evidence type="ECO:0008006" key="4">
    <source>
        <dbReference type="Google" id="ProtNLM"/>
    </source>
</evidence>
<feature type="transmembrane region" description="Helical" evidence="1">
    <location>
        <begin position="316"/>
        <end position="337"/>
    </location>
</feature>
<feature type="transmembrane region" description="Helical" evidence="1">
    <location>
        <begin position="146"/>
        <end position="164"/>
    </location>
</feature>
<dbReference type="AlphaFoldDB" id="M1ZAE8"/>
<feature type="transmembrane region" description="Helical" evidence="1">
    <location>
        <begin position="374"/>
        <end position="392"/>
    </location>
</feature>
<dbReference type="RefSeq" id="WP_005007540.1">
    <property type="nucleotide sequence ID" value="NZ_HG422173.1"/>
</dbReference>
<feature type="transmembrane region" description="Helical" evidence="1">
    <location>
        <begin position="398"/>
        <end position="419"/>
    </location>
</feature>
<feature type="transmembrane region" description="Helical" evidence="1">
    <location>
        <begin position="171"/>
        <end position="188"/>
    </location>
</feature>
<dbReference type="EMBL" id="CAQJ01000029">
    <property type="protein sequence ID" value="CCQ90223.1"/>
    <property type="molecule type" value="Genomic_DNA"/>
</dbReference>
<sequence length="613" mass="69558">MERSSRERVLEQRARVWGPLLATAAGVFMVSIGWLRWPDLMIDYGAQLYLPWQITEGRVLYRDLFYLYGPLSSHAHALLFLIFGTSFRVLVWFNLLLTAGLAGVIFVLFRRIADALTASLCALSFVVVFALAQYQGGGNFNFVAPYNYELTHGVILGIVTLLVFHSYVRRPAVWTLMTLGVLTGMVFLTKPEAFLALFATMIVGLPLALYFRTESCRVKLFNALVWVASFFAAPFLFWVYLSLRMPAQKAFEGLIGPWLHVLDPFTRTLPLYQWIRGINDLSGNLVQGLGFALGWAAVLVMVAGIHRLFQRGNPDVVTSFTGGALVILLMLTAWWVSVPWLELGRPLPLFVLGYGFYQARRFMRASAAERGQPLFLLVFSVYAFVLMLKIVFNVHVYHYGFALALPAFLLFLRFALYDLPGWLPTAPNRFPFARLAFAGLILVFIVAHGNVSYKLYPLKNYPVGSGSDTIMEYYPFLNPRGEIVNQALHYMREKMDPQAGFPVFPAGNMLNYLSRHPNPFPFIFFTPPEVHFFGEETYLKRLQSRPPPYIVFVEMDHSWLGAPYFGRDYARDLYAWVIANYHQDALFGELPFSGKGYGVRIMKHSSATTDNPS</sequence>
<evidence type="ECO:0000313" key="3">
    <source>
        <dbReference type="Proteomes" id="UP000011704"/>
    </source>
</evidence>
<name>M1ZAE8_NITG3</name>
<keyword evidence="1" id="KW-0472">Membrane</keyword>
<organism evidence="2 3">
    <name type="scientific">Nitrospina gracilis (strain 3/211)</name>
    <dbReference type="NCBI Taxonomy" id="1266370"/>
    <lineage>
        <taxon>Bacteria</taxon>
        <taxon>Pseudomonadati</taxon>
        <taxon>Nitrospinota/Tectimicrobiota group</taxon>
        <taxon>Nitrospinota</taxon>
        <taxon>Nitrospinia</taxon>
        <taxon>Nitrospinales</taxon>
        <taxon>Nitrospinaceae</taxon>
        <taxon>Nitrospina</taxon>
    </lineage>
</organism>
<dbReference type="STRING" id="1266370.NITGR_260028"/>
<keyword evidence="3" id="KW-1185">Reference proteome</keyword>
<feature type="transmembrane region" description="Helical" evidence="1">
    <location>
        <begin position="16"/>
        <end position="35"/>
    </location>
</feature>
<dbReference type="Proteomes" id="UP000011704">
    <property type="component" value="Unassembled WGS sequence"/>
</dbReference>
<protein>
    <recommendedName>
        <fullName evidence="4">Glycosyltransferase RgtA/B/C/D-like domain-containing protein</fullName>
    </recommendedName>
</protein>
<dbReference type="InParanoid" id="M1ZAE8"/>
<feature type="transmembrane region" description="Helical" evidence="1">
    <location>
        <begin position="289"/>
        <end position="309"/>
    </location>
</feature>